<dbReference type="KEGG" id="gsh:117359112"/>
<feature type="transmembrane region" description="Helical" evidence="6">
    <location>
        <begin position="199"/>
        <end position="218"/>
    </location>
</feature>
<evidence type="ECO:0000313" key="8">
    <source>
        <dbReference type="Proteomes" id="UP000515159"/>
    </source>
</evidence>
<evidence type="ECO:0000313" key="9">
    <source>
        <dbReference type="RefSeq" id="XP_033797188.1"/>
    </source>
</evidence>
<dbReference type="InParanoid" id="A0A6P8R9C6"/>
<feature type="transmembrane region" description="Helical" evidence="6">
    <location>
        <begin position="149"/>
        <end position="171"/>
    </location>
</feature>
<keyword evidence="5" id="KW-0325">Glycoprotein</keyword>
<feature type="transmembrane region" description="Helical" evidence="6">
    <location>
        <begin position="111"/>
        <end position="129"/>
    </location>
</feature>
<evidence type="ECO:0000256" key="3">
    <source>
        <dbReference type="ARBA" id="ARBA00022989"/>
    </source>
</evidence>
<evidence type="ECO:0000259" key="7">
    <source>
        <dbReference type="PROSITE" id="PS50259"/>
    </source>
</evidence>
<dbReference type="InterPro" id="IPR000337">
    <property type="entry name" value="GPCR_3"/>
</dbReference>
<keyword evidence="4 6" id="KW-0472">Membrane</keyword>
<feature type="transmembrane region" description="Helical" evidence="6">
    <location>
        <begin position="230"/>
        <end position="250"/>
    </location>
</feature>
<accession>A0A6P8R9C6</accession>
<evidence type="ECO:0000256" key="5">
    <source>
        <dbReference type="ARBA" id="ARBA00023180"/>
    </source>
</evidence>
<dbReference type="InterPro" id="IPR000068">
    <property type="entry name" value="GPCR_3_Ca_sens_rcpt-rel"/>
</dbReference>
<dbReference type="GeneID" id="117359112"/>
<feature type="domain" description="G-protein coupled receptors family 3 profile" evidence="7">
    <location>
        <begin position="42"/>
        <end position="303"/>
    </location>
</feature>
<dbReference type="Pfam" id="PF00003">
    <property type="entry name" value="7tm_3"/>
    <property type="match status" value="1"/>
</dbReference>
<feature type="transmembrane region" description="Helical" evidence="6">
    <location>
        <begin position="262"/>
        <end position="281"/>
    </location>
</feature>
<evidence type="ECO:0000256" key="4">
    <source>
        <dbReference type="ARBA" id="ARBA00023136"/>
    </source>
</evidence>
<proteinExistence type="predicted"/>
<keyword evidence="2 6" id="KW-0812">Transmembrane</keyword>
<feature type="transmembrane region" description="Helical" evidence="6">
    <location>
        <begin position="41"/>
        <end position="65"/>
    </location>
</feature>
<dbReference type="PROSITE" id="PS50259">
    <property type="entry name" value="G_PROTEIN_RECEP_F3_4"/>
    <property type="match status" value="1"/>
</dbReference>
<keyword evidence="8" id="KW-1185">Reference proteome</keyword>
<evidence type="ECO:0000256" key="1">
    <source>
        <dbReference type="ARBA" id="ARBA00004141"/>
    </source>
</evidence>
<dbReference type="Proteomes" id="UP000515159">
    <property type="component" value="Chromosome 4"/>
</dbReference>
<feature type="transmembrane region" description="Helical" evidence="6">
    <location>
        <begin position="77"/>
        <end position="99"/>
    </location>
</feature>
<dbReference type="InterPro" id="IPR017978">
    <property type="entry name" value="GPCR_3_C"/>
</dbReference>
<reference evidence="9" key="1">
    <citation type="submission" date="2025-08" db="UniProtKB">
        <authorList>
            <consortium name="RefSeq"/>
        </authorList>
    </citation>
    <scope>IDENTIFICATION</scope>
</reference>
<sequence>MWEDLEQAPDKCWLCPQDQWSDPGSSSCWPKSSVYQFWPDYVSVALGILSALGMGLTLFVLAVYVKHQDTPIVKTAGGLFYFNMAGLFCSFASVAFILGEPQNWKCKLRKPIFYISFAVCLSCMLAKTIRILCAFSSPLGKPSKLQTHLYLIIVALGPSIQFLICALWVSIDPPEMNVVYPKAKPYIILECFKETGLGASFAMGYLCFLAFCLLACTMRSQSLPSNFNEAQGVSFATIIFFVTWLSVFPVLHSSNHYTPRSIILALVILSSAHSFLVFLFFHNCYIILFKPECNTVEWIKKSTYEYCQKISREANLSIRL</sequence>
<dbReference type="PRINTS" id="PR00248">
    <property type="entry name" value="GPCRMGR"/>
</dbReference>
<keyword evidence="3 6" id="KW-1133">Transmembrane helix</keyword>
<dbReference type="GO" id="GO:0004930">
    <property type="term" value="F:G protein-coupled receptor activity"/>
    <property type="evidence" value="ECO:0007669"/>
    <property type="project" value="InterPro"/>
</dbReference>
<dbReference type="PANTHER" id="PTHR24061">
    <property type="entry name" value="CALCIUM-SENSING RECEPTOR-RELATED"/>
    <property type="match status" value="1"/>
</dbReference>
<evidence type="ECO:0000256" key="2">
    <source>
        <dbReference type="ARBA" id="ARBA00022692"/>
    </source>
</evidence>
<dbReference type="AlphaFoldDB" id="A0A6P8R9C6"/>
<gene>
    <name evidence="9" type="primary">LOC117359112</name>
</gene>
<organism evidence="8 9">
    <name type="scientific">Geotrypetes seraphini</name>
    <name type="common">Gaboon caecilian</name>
    <name type="synonym">Caecilia seraphini</name>
    <dbReference type="NCBI Taxonomy" id="260995"/>
    <lineage>
        <taxon>Eukaryota</taxon>
        <taxon>Metazoa</taxon>
        <taxon>Chordata</taxon>
        <taxon>Craniata</taxon>
        <taxon>Vertebrata</taxon>
        <taxon>Euteleostomi</taxon>
        <taxon>Amphibia</taxon>
        <taxon>Gymnophiona</taxon>
        <taxon>Geotrypetes</taxon>
    </lineage>
</organism>
<dbReference type="RefSeq" id="XP_033797188.1">
    <property type="nucleotide sequence ID" value="XM_033941297.1"/>
</dbReference>
<comment type="subcellular location">
    <subcellularLocation>
        <location evidence="1">Membrane</location>
        <topology evidence="1">Multi-pass membrane protein</topology>
    </subcellularLocation>
</comment>
<protein>
    <submittedName>
        <fullName evidence="9">Extracellular calcium-sensing receptor-like</fullName>
    </submittedName>
</protein>
<dbReference type="GO" id="GO:0005886">
    <property type="term" value="C:plasma membrane"/>
    <property type="evidence" value="ECO:0007669"/>
    <property type="project" value="TreeGrafter"/>
</dbReference>
<dbReference type="PANTHER" id="PTHR24061:SF422">
    <property type="entry name" value="G-PROTEIN COUPLED RECEPTORS FAMILY 3 PROFILE DOMAIN-CONTAINING PROTEIN"/>
    <property type="match status" value="1"/>
</dbReference>
<evidence type="ECO:0000256" key="6">
    <source>
        <dbReference type="SAM" id="Phobius"/>
    </source>
</evidence>
<dbReference type="OrthoDB" id="5984008at2759"/>
<name>A0A6P8R9C6_GEOSA</name>